<dbReference type="AlphaFoldDB" id="A0A0R2X8S4"/>
<feature type="region of interest" description="Disordered" evidence="1">
    <location>
        <begin position="36"/>
        <end position="101"/>
    </location>
</feature>
<proteinExistence type="predicted"/>
<evidence type="ECO:0000313" key="3">
    <source>
        <dbReference type="Proteomes" id="UP000051557"/>
    </source>
</evidence>
<name>A0A0R2X8S4_9BACT</name>
<dbReference type="AntiFam" id="ANF00095">
    <property type="entry name" value="Shadow ORF (opposite ABC transporters)"/>
</dbReference>
<dbReference type="Proteomes" id="UP000051557">
    <property type="component" value="Unassembled WGS sequence"/>
</dbReference>
<protein>
    <submittedName>
        <fullName evidence="2">Uncharacterized protein</fullName>
    </submittedName>
</protein>
<evidence type="ECO:0000256" key="1">
    <source>
        <dbReference type="SAM" id="MobiDB-lite"/>
    </source>
</evidence>
<organism evidence="2 3">
    <name type="scientific">Verrucomicrobia subdivision 6 bacterium BACL9 MAG-120820-bin42</name>
    <dbReference type="NCBI Taxonomy" id="1655634"/>
    <lineage>
        <taxon>Bacteria</taxon>
        <taxon>Pseudomonadati</taxon>
        <taxon>Verrucomicrobiota</taxon>
        <taxon>Verrucomicrobiia</taxon>
        <taxon>Verrucomicrobiales</taxon>
        <taxon>Verrucomicrobia subdivision 6</taxon>
    </lineage>
</organism>
<dbReference type="EMBL" id="LIDM01000110">
    <property type="protein sequence ID" value="KRP32448.1"/>
    <property type="molecule type" value="Genomic_DNA"/>
</dbReference>
<evidence type="ECO:0000313" key="2">
    <source>
        <dbReference type="EMBL" id="KRP32448.1"/>
    </source>
</evidence>
<reference evidence="2 3" key="1">
    <citation type="submission" date="2015-10" db="EMBL/GenBank/DDBJ databases">
        <title>Metagenome-Assembled Genomes uncover a global brackish microbiome.</title>
        <authorList>
            <person name="Hugerth L.W."/>
            <person name="Larsson J."/>
            <person name="Alneberg J."/>
            <person name="Lindh M.V."/>
            <person name="Legrand C."/>
            <person name="Pinhassi J."/>
            <person name="Andersson A.F."/>
        </authorList>
    </citation>
    <scope>NUCLEOTIDE SEQUENCE [LARGE SCALE GENOMIC DNA]</scope>
    <source>
        <strain evidence="2">BACL9 MAG-120820-bin42</strain>
    </source>
</reference>
<gene>
    <name evidence="2" type="ORF">ABS32_03700</name>
</gene>
<sequence>MEHEAYPVGAEMGEFSGRELKEVDAFKIEGAVVGSGECSQEGHQGGFSRPRTTTDGDEFARLDFEGNLVDGRDGTSPSGIDPAEILGGEDRAHSLFSRRSW</sequence>
<feature type="compositionally biased region" description="Basic and acidic residues" evidence="1">
    <location>
        <begin position="52"/>
        <end position="64"/>
    </location>
</feature>
<comment type="caution">
    <text evidence="2">The sequence shown here is derived from an EMBL/GenBank/DDBJ whole genome shotgun (WGS) entry which is preliminary data.</text>
</comment>
<accession>A0A0R2X8S4</accession>